<evidence type="ECO:0000313" key="1">
    <source>
        <dbReference type="EMBL" id="GBP72377.1"/>
    </source>
</evidence>
<sequence length="97" mass="10895">MRISVYSTRVRVGCEGASLHFKFQRYKPVTDVRTDNGARGQHRLFGTIWVRTRDFSRAAPYPTHPPAQGRGVKEYLALIKIQQDGSGTTLPRPAQPA</sequence>
<accession>A0A4C1YD36</accession>
<dbReference type="Proteomes" id="UP000299102">
    <property type="component" value="Unassembled WGS sequence"/>
</dbReference>
<name>A0A4C1YD36_EUMVA</name>
<protein>
    <submittedName>
        <fullName evidence="1">Uncharacterized protein</fullName>
    </submittedName>
</protein>
<evidence type="ECO:0000313" key="2">
    <source>
        <dbReference type="Proteomes" id="UP000299102"/>
    </source>
</evidence>
<keyword evidence="2" id="KW-1185">Reference proteome</keyword>
<comment type="caution">
    <text evidence="1">The sequence shown here is derived from an EMBL/GenBank/DDBJ whole genome shotgun (WGS) entry which is preliminary data.</text>
</comment>
<dbReference type="EMBL" id="BGZK01001143">
    <property type="protein sequence ID" value="GBP72377.1"/>
    <property type="molecule type" value="Genomic_DNA"/>
</dbReference>
<dbReference type="AlphaFoldDB" id="A0A4C1YD36"/>
<gene>
    <name evidence="1" type="ORF">EVAR_88333_1</name>
</gene>
<organism evidence="1 2">
    <name type="scientific">Eumeta variegata</name>
    <name type="common">Bagworm moth</name>
    <name type="synonym">Eumeta japonica</name>
    <dbReference type="NCBI Taxonomy" id="151549"/>
    <lineage>
        <taxon>Eukaryota</taxon>
        <taxon>Metazoa</taxon>
        <taxon>Ecdysozoa</taxon>
        <taxon>Arthropoda</taxon>
        <taxon>Hexapoda</taxon>
        <taxon>Insecta</taxon>
        <taxon>Pterygota</taxon>
        <taxon>Neoptera</taxon>
        <taxon>Endopterygota</taxon>
        <taxon>Lepidoptera</taxon>
        <taxon>Glossata</taxon>
        <taxon>Ditrysia</taxon>
        <taxon>Tineoidea</taxon>
        <taxon>Psychidae</taxon>
        <taxon>Oiketicinae</taxon>
        <taxon>Eumeta</taxon>
    </lineage>
</organism>
<proteinExistence type="predicted"/>
<reference evidence="1 2" key="1">
    <citation type="journal article" date="2019" name="Commun. Biol.">
        <title>The bagworm genome reveals a unique fibroin gene that provides high tensile strength.</title>
        <authorList>
            <person name="Kono N."/>
            <person name="Nakamura H."/>
            <person name="Ohtoshi R."/>
            <person name="Tomita M."/>
            <person name="Numata K."/>
            <person name="Arakawa K."/>
        </authorList>
    </citation>
    <scope>NUCLEOTIDE SEQUENCE [LARGE SCALE GENOMIC DNA]</scope>
</reference>